<keyword evidence="2" id="KW-0378">Hydrolase</keyword>
<dbReference type="CDD" id="cd01838">
    <property type="entry name" value="Isoamyl_acetate_hydrolase_like"/>
    <property type="match status" value="1"/>
</dbReference>
<dbReference type="OrthoDB" id="671439at2759"/>
<organism evidence="2 3">
    <name type="scientific">Aulographum hederae CBS 113979</name>
    <dbReference type="NCBI Taxonomy" id="1176131"/>
    <lineage>
        <taxon>Eukaryota</taxon>
        <taxon>Fungi</taxon>
        <taxon>Dikarya</taxon>
        <taxon>Ascomycota</taxon>
        <taxon>Pezizomycotina</taxon>
        <taxon>Dothideomycetes</taxon>
        <taxon>Pleosporomycetidae</taxon>
        <taxon>Aulographales</taxon>
        <taxon>Aulographaceae</taxon>
    </lineage>
</organism>
<evidence type="ECO:0000313" key="3">
    <source>
        <dbReference type="Proteomes" id="UP000800041"/>
    </source>
</evidence>
<sequence>MQDIFFLFGDSITQHGYNQDRGFGWTAQLSEAYIRRLTVVNAGLSGYNSDQALIQLPALIPSPSHGVIRIMTVFFGANDSRLPDTIGTPQHVPLDRYKENLRKIVTHTLVRAHRPRIILITSPPIDEELCEAHDLSNGIDQVRRRAAVTRTYADAVKEVGKATDVVVFDLWSLFMERVGWKEGMPLAGEKSTHASQQSGLPTLLRDGLHLTPDGNRIVFEGLLRLIQRTWPDQSPDSLDFTVPKWDDPRSWTNP</sequence>
<dbReference type="AlphaFoldDB" id="A0A6G1GK22"/>
<dbReference type="EMBL" id="ML977206">
    <property type="protein sequence ID" value="KAF1981164.1"/>
    <property type="molecule type" value="Genomic_DNA"/>
</dbReference>
<dbReference type="Proteomes" id="UP000800041">
    <property type="component" value="Unassembled WGS sequence"/>
</dbReference>
<evidence type="ECO:0000259" key="1">
    <source>
        <dbReference type="Pfam" id="PF13472"/>
    </source>
</evidence>
<name>A0A6G1GK22_9PEZI</name>
<dbReference type="GO" id="GO:0016787">
    <property type="term" value="F:hydrolase activity"/>
    <property type="evidence" value="ECO:0007669"/>
    <property type="project" value="UniProtKB-KW"/>
</dbReference>
<evidence type="ECO:0000313" key="2">
    <source>
        <dbReference type="EMBL" id="KAF1981164.1"/>
    </source>
</evidence>
<feature type="domain" description="SGNH hydrolase-type esterase" evidence="1">
    <location>
        <begin position="7"/>
        <end position="217"/>
    </location>
</feature>
<keyword evidence="3" id="KW-1185">Reference proteome</keyword>
<gene>
    <name evidence="2" type="ORF">K402DRAFT_342991</name>
</gene>
<dbReference type="SUPFAM" id="SSF52266">
    <property type="entry name" value="SGNH hydrolase"/>
    <property type="match status" value="1"/>
</dbReference>
<dbReference type="InterPro" id="IPR013830">
    <property type="entry name" value="SGNH_hydro"/>
</dbReference>
<proteinExistence type="predicted"/>
<dbReference type="PANTHER" id="PTHR14209:SF19">
    <property type="entry name" value="ISOAMYL ACETATE-HYDROLYZING ESTERASE 1 HOMOLOG"/>
    <property type="match status" value="1"/>
</dbReference>
<accession>A0A6G1GK22</accession>
<dbReference type="PANTHER" id="PTHR14209">
    <property type="entry name" value="ISOAMYL ACETATE-HYDROLYZING ESTERASE 1"/>
    <property type="match status" value="1"/>
</dbReference>
<dbReference type="Pfam" id="PF13472">
    <property type="entry name" value="Lipase_GDSL_2"/>
    <property type="match status" value="1"/>
</dbReference>
<dbReference type="Gene3D" id="3.40.50.1110">
    <property type="entry name" value="SGNH hydrolase"/>
    <property type="match status" value="1"/>
</dbReference>
<dbReference type="InterPro" id="IPR045136">
    <property type="entry name" value="Iah1-like"/>
</dbReference>
<reference evidence="2" key="1">
    <citation type="journal article" date="2020" name="Stud. Mycol.">
        <title>101 Dothideomycetes genomes: a test case for predicting lifestyles and emergence of pathogens.</title>
        <authorList>
            <person name="Haridas S."/>
            <person name="Albert R."/>
            <person name="Binder M."/>
            <person name="Bloem J."/>
            <person name="Labutti K."/>
            <person name="Salamov A."/>
            <person name="Andreopoulos B."/>
            <person name="Baker S."/>
            <person name="Barry K."/>
            <person name="Bills G."/>
            <person name="Bluhm B."/>
            <person name="Cannon C."/>
            <person name="Castanera R."/>
            <person name="Culley D."/>
            <person name="Daum C."/>
            <person name="Ezra D."/>
            <person name="Gonzalez J."/>
            <person name="Henrissat B."/>
            <person name="Kuo A."/>
            <person name="Liang C."/>
            <person name="Lipzen A."/>
            <person name="Lutzoni F."/>
            <person name="Magnuson J."/>
            <person name="Mondo S."/>
            <person name="Nolan M."/>
            <person name="Ohm R."/>
            <person name="Pangilinan J."/>
            <person name="Park H.-J."/>
            <person name="Ramirez L."/>
            <person name="Alfaro M."/>
            <person name="Sun H."/>
            <person name="Tritt A."/>
            <person name="Yoshinaga Y."/>
            <person name="Zwiers L.-H."/>
            <person name="Turgeon B."/>
            <person name="Goodwin S."/>
            <person name="Spatafora J."/>
            <person name="Crous P."/>
            <person name="Grigoriev I."/>
        </authorList>
    </citation>
    <scope>NUCLEOTIDE SEQUENCE</scope>
    <source>
        <strain evidence="2">CBS 113979</strain>
    </source>
</reference>
<dbReference type="InterPro" id="IPR036514">
    <property type="entry name" value="SGNH_hydro_sf"/>
</dbReference>
<protein>
    <submittedName>
        <fullName evidence="2">GDSL Lipase/Acylhydrolase family protein</fullName>
    </submittedName>
</protein>